<protein>
    <submittedName>
        <fullName evidence="2">Divergent polysaccharide deacetylase family protein</fullName>
    </submittedName>
</protein>
<gene>
    <name evidence="2" type="ORF">ACFPMG_10155</name>
</gene>
<feature type="region of interest" description="Disordered" evidence="1">
    <location>
        <begin position="1"/>
        <end position="31"/>
    </location>
</feature>
<dbReference type="Proteomes" id="UP001596166">
    <property type="component" value="Unassembled WGS sequence"/>
</dbReference>
<feature type="compositionally biased region" description="Basic residues" evidence="1">
    <location>
        <begin position="1"/>
        <end position="18"/>
    </location>
</feature>
<accession>A0ABW0G4A7</accession>
<evidence type="ECO:0000256" key="1">
    <source>
        <dbReference type="SAM" id="MobiDB-lite"/>
    </source>
</evidence>
<comment type="caution">
    <text evidence="2">The sequence shown here is derived from an EMBL/GenBank/DDBJ whole genome shotgun (WGS) entry which is preliminary data.</text>
</comment>
<dbReference type="SUPFAM" id="SSF88713">
    <property type="entry name" value="Glycoside hydrolase/deacetylase"/>
    <property type="match status" value="1"/>
</dbReference>
<organism evidence="2 3">
    <name type="scientific">Azospirillum himalayense</name>
    <dbReference type="NCBI Taxonomy" id="654847"/>
    <lineage>
        <taxon>Bacteria</taxon>
        <taxon>Pseudomonadati</taxon>
        <taxon>Pseudomonadota</taxon>
        <taxon>Alphaproteobacteria</taxon>
        <taxon>Rhodospirillales</taxon>
        <taxon>Azospirillaceae</taxon>
        <taxon>Azospirillum</taxon>
    </lineage>
</organism>
<dbReference type="EMBL" id="JBHSLC010000012">
    <property type="protein sequence ID" value="MFC5355371.1"/>
    <property type="molecule type" value="Genomic_DNA"/>
</dbReference>
<reference evidence="3" key="1">
    <citation type="journal article" date="2019" name="Int. J. Syst. Evol. Microbiol.">
        <title>The Global Catalogue of Microorganisms (GCM) 10K type strain sequencing project: providing services to taxonomists for standard genome sequencing and annotation.</title>
        <authorList>
            <consortium name="The Broad Institute Genomics Platform"/>
            <consortium name="The Broad Institute Genome Sequencing Center for Infectious Disease"/>
            <person name="Wu L."/>
            <person name="Ma J."/>
        </authorList>
    </citation>
    <scope>NUCLEOTIDE SEQUENCE [LARGE SCALE GENOMIC DNA]</scope>
    <source>
        <strain evidence="3">CCUG 58760</strain>
    </source>
</reference>
<dbReference type="InterPro" id="IPR006837">
    <property type="entry name" value="Divergent_DAC"/>
</dbReference>
<dbReference type="Pfam" id="PF04748">
    <property type="entry name" value="Polysacc_deac_2"/>
    <property type="match status" value="1"/>
</dbReference>
<dbReference type="PANTHER" id="PTHR30105">
    <property type="entry name" value="UNCHARACTERIZED YIBQ-RELATED"/>
    <property type="match status" value="1"/>
</dbReference>
<sequence>MARKTPRKPQKAAARKPSPKTPAAASGRTASGRAVSPVLLALAGVVAVFAVALGARFIIGRDAPEMETVVEREAPVIAPAAPIKAPPPKVAEAPPPPPPVREAESAPAPVPAPAPQVTEVPAPVPVPAPPPPPALTPKPVVAMLPPPVAPLEPPKVAPGSPLWKKNALPFRAPPGKPAIAIVIDDMGVDRKRSNRAVSLPAPLTLAWLPYAHELPAQARAARAAGHELMLHLPMEPSGSADPGPQALRVSLDKGEILRRTKAALDSFDGYVGVNNHMGSRFTADSAAMTPVLGEIARRGLLWLDSRTTAKSAGLTLARELQMPFAGRDIFLDNEMTVSAVRGQLAKTEQVARKQGYAIAIGHPHDATIDALASWMPEVQKRGFVLVPVSAVVRAHHTGG</sequence>
<dbReference type="RefSeq" id="WP_376995015.1">
    <property type="nucleotide sequence ID" value="NZ_JBHSLC010000012.1"/>
</dbReference>
<proteinExistence type="predicted"/>
<name>A0ABW0G4A7_9PROT</name>
<evidence type="ECO:0000313" key="2">
    <source>
        <dbReference type="EMBL" id="MFC5355371.1"/>
    </source>
</evidence>
<feature type="compositionally biased region" description="Pro residues" evidence="1">
    <location>
        <begin position="84"/>
        <end position="100"/>
    </location>
</feature>
<dbReference type="CDD" id="cd10936">
    <property type="entry name" value="CE4_DAC2"/>
    <property type="match status" value="1"/>
</dbReference>
<keyword evidence="3" id="KW-1185">Reference proteome</keyword>
<feature type="compositionally biased region" description="Low complexity" evidence="1">
    <location>
        <begin position="21"/>
        <end position="31"/>
    </location>
</feature>
<dbReference type="InterPro" id="IPR011330">
    <property type="entry name" value="Glyco_hydro/deAcase_b/a-brl"/>
</dbReference>
<evidence type="ECO:0000313" key="3">
    <source>
        <dbReference type="Proteomes" id="UP001596166"/>
    </source>
</evidence>
<dbReference type="Gene3D" id="3.20.20.370">
    <property type="entry name" value="Glycoside hydrolase/deacetylase"/>
    <property type="match status" value="1"/>
</dbReference>
<feature type="region of interest" description="Disordered" evidence="1">
    <location>
        <begin position="81"/>
        <end position="116"/>
    </location>
</feature>
<dbReference type="PANTHER" id="PTHR30105:SF2">
    <property type="entry name" value="DIVERGENT POLYSACCHARIDE DEACETYLASE SUPERFAMILY"/>
    <property type="match status" value="1"/>
</dbReference>